<dbReference type="PANTHER" id="PTHR43776:SF7">
    <property type="entry name" value="D,D-DIPEPTIDE TRANSPORT ATP-BINDING PROTEIN DDPF-RELATED"/>
    <property type="match status" value="1"/>
</dbReference>
<dbReference type="GO" id="GO:0055085">
    <property type="term" value="P:transmembrane transport"/>
    <property type="evidence" value="ECO:0007669"/>
    <property type="project" value="UniProtKB-ARBA"/>
</dbReference>
<feature type="domain" description="ABC transporter" evidence="5">
    <location>
        <begin position="11"/>
        <end position="250"/>
    </location>
</feature>
<evidence type="ECO:0000313" key="6">
    <source>
        <dbReference type="EMBL" id="AXE39771.1"/>
    </source>
</evidence>
<dbReference type="GO" id="GO:0005524">
    <property type="term" value="F:ATP binding"/>
    <property type="evidence" value="ECO:0007669"/>
    <property type="project" value="UniProtKB-KW"/>
</dbReference>
<dbReference type="Pfam" id="PF00005">
    <property type="entry name" value="ABC_tran"/>
    <property type="match status" value="1"/>
</dbReference>
<sequence length="261" mass="27449">MAAEAPAASTLVATAVSAGYEGEKVLDGVDLTVGSGDAPLGLVGPSGVGKTTLIRVLKGTVAPWSGAVTFNGTPVNRLRFGAAKVFTAGARFMSQDSMTIVDPRETVKDRLKVASKEARKGGRPHDVSPSQMLSTVGLDEQYLGRAMRTLSGGEQQRVALATALATRPEILVLDEPLSAVDPDSRTQIARMLAGMFARLEIGALVASHDLELIGHLCPEIAFLADGRIVARGPLGEVLESGEHPAIREMADNAREALVFRR</sequence>
<dbReference type="InterPro" id="IPR027417">
    <property type="entry name" value="P-loop_NTPase"/>
</dbReference>
<evidence type="ECO:0000313" key="7">
    <source>
        <dbReference type="Proteomes" id="UP000251995"/>
    </source>
</evidence>
<dbReference type="EMBL" id="CP025198">
    <property type="protein sequence ID" value="AXE39771.1"/>
    <property type="molecule type" value="Genomic_DNA"/>
</dbReference>
<dbReference type="PROSITE" id="PS50893">
    <property type="entry name" value="ABC_TRANSPORTER_2"/>
    <property type="match status" value="1"/>
</dbReference>
<dbReference type="Gene3D" id="3.40.50.300">
    <property type="entry name" value="P-loop containing nucleotide triphosphate hydrolases"/>
    <property type="match status" value="1"/>
</dbReference>
<dbReference type="SUPFAM" id="SSF52540">
    <property type="entry name" value="P-loop containing nucleoside triphosphate hydrolases"/>
    <property type="match status" value="1"/>
</dbReference>
<dbReference type="AlphaFoldDB" id="A0A344UWX3"/>
<dbReference type="InterPro" id="IPR050319">
    <property type="entry name" value="ABC_transp_ATP-bind"/>
</dbReference>
<keyword evidence="3" id="KW-0547">Nucleotide-binding</keyword>
<dbReference type="SMART" id="SM00382">
    <property type="entry name" value="AAA"/>
    <property type="match status" value="1"/>
</dbReference>
<name>A0A344UWX3_9ACTN</name>
<gene>
    <name evidence="6" type="primary">oppF_3</name>
    <name evidence="6" type="ORF">JS278_02633</name>
</gene>
<dbReference type="InterPro" id="IPR017871">
    <property type="entry name" value="ABC_transporter-like_CS"/>
</dbReference>
<dbReference type="OrthoDB" id="3723992at2"/>
<evidence type="ECO:0000256" key="3">
    <source>
        <dbReference type="ARBA" id="ARBA00022741"/>
    </source>
</evidence>
<organism evidence="6 7">
    <name type="scientific">Acidipropionibacterium virtanenii</name>
    <dbReference type="NCBI Taxonomy" id="2057246"/>
    <lineage>
        <taxon>Bacteria</taxon>
        <taxon>Bacillati</taxon>
        <taxon>Actinomycetota</taxon>
        <taxon>Actinomycetes</taxon>
        <taxon>Propionibacteriales</taxon>
        <taxon>Propionibacteriaceae</taxon>
        <taxon>Acidipropionibacterium</taxon>
    </lineage>
</organism>
<comment type="similarity">
    <text evidence="1">Belongs to the ABC transporter superfamily.</text>
</comment>
<dbReference type="KEGG" id="acij:JS278_02633"/>
<reference evidence="6 7" key="1">
    <citation type="submission" date="2017-12" db="EMBL/GenBank/DDBJ databases">
        <title>The whole genome sequence of the Acidipropionibacterium virtanenii sp. nov. type strain JS278.</title>
        <authorList>
            <person name="Laine P."/>
            <person name="Deptula P."/>
            <person name="Varmanen P."/>
            <person name="Auvinen P."/>
        </authorList>
    </citation>
    <scope>NUCLEOTIDE SEQUENCE [LARGE SCALE GENOMIC DNA]</scope>
    <source>
        <strain evidence="6 7">JS278</strain>
    </source>
</reference>
<protein>
    <submittedName>
        <fullName evidence="6">Oligopeptide transport ATP-binding protein OppF</fullName>
    </submittedName>
</protein>
<keyword evidence="4 6" id="KW-0067">ATP-binding</keyword>
<evidence type="ECO:0000256" key="1">
    <source>
        <dbReference type="ARBA" id="ARBA00005417"/>
    </source>
</evidence>
<evidence type="ECO:0000259" key="5">
    <source>
        <dbReference type="PROSITE" id="PS50893"/>
    </source>
</evidence>
<evidence type="ECO:0000256" key="2">
    <source>
        <dbReference type="ARBA" id="ARBA00022448"/>
    </source>
</evidence>
<dbReference type="InterPro" id="IPR003439">
    <property type="entry name" value="ABC_transporter-like_ATP-bd"/>
</dbReference>
<dbReference type="RefSeq" id="WP_114045597.1">
    <property type="nucleotide sequence ID" value="NZ_CP025198.1"/>
</dbReference>
<keyword evidence="7" id="KW-1185">Reference proteome</keyword>
<dbReference type="InterPro" id="IPR003593">
    <property type="entry name" value="AAA+_ATPase"/>
</dbReference>
<accession>A0A344UWX3</accession>
<keyword evidence="2" id="KW-0813">Transport</keyword>
<dbReference type="PROSITE" id="PS00211">
    <property type="entry name" value="ABC_TRANSPORTER_1"/>
    <property type="match status" value="1"/>
</dbReference>
<dbReference type="PANTHER" id="PTHR43776">
    <property type="entry name" value="TRANSPORT ATP-BINDING PROTEIN"/>
    <property type="match status" value="1"/>
</dbReference>
<dbReference type="Proteomes" id="UP000251995">
    <property type="component" value="Chromosome"/>
</dbReference>
<evidence type="ECO:0000256" key="4">
    <source>
        <dbReference type="ARBA" id="ARBA00022840"/>
    </source>
</evidence>
<dbReference type="GO" id="GO:0016887">
    <property type="term" value="F:ATP hydrolysis activity"/>
    <property type="evidence" value="ECO:0007669"/>
    <property type="project" value="InterPro"/>
</dbReference>
<proteinExistence type="inferred from homology"/>